<proteinExistence type="predicted"/>
<evidence type="ECO:0008006" key="4">
    <source>
        <dbReference type="Google" id="ProtNLM"/>
    </source>
</evidence>
<keyword evidence="3" id="KW-1185">Reference proteome</keyword>
<accession>A0A7W7D4H5</accession>
<dbReference type="AlphaFoldDB" id="A0A7W7D4H5"/>
<name>A0A7W7D4H5_9ACTN</name>
<evidence type="ECO:0000256" key="1">
    <source>
        <dbReference type="SAM" id="MobiDB-lite"/>
    </source>
</evidence>
<reference evidence="2 3" key="1">
    <citation type="submission" date="2020-08" db="EMBL/GenBank/DDBJ databases">
        <title>Sequencing the genomes of 1000 actinobacteria strains.</title>
        <authorList>
            <person name="Klenk H.-P."/>
        </authorList>
    </citation>
    <scope>NUCLEOTIDE SEQUENCE [LARGE SCALE GENOMIC DNA]</scope>
    <source>
        <strain evidence="2 3">DSM 45784</strain>
    </source>
</reference>
<dbReference type="RefSeq" id="WP_184877997.1">
    <property type="nucleotide sequence ID" value="NZ_BOOV01000009.1"/>
</dbReference>
<organism evidence="2 3">
    <name type="scientific">Sphaerisporangium siamense</name>
    <dbReference type="NCBI Taxonomy" id="795645"/>
    <lineage>
        <taxon>Bacteria</taxon>
        <taxon>Bacillati</taxon>
        <taxon>Actinomycetota</taxon>
        <taxon>Actinomycetes</taxon>
        <taxon>Streptosporangiales</taxon>
        <taxon>Streptosporangiaceae</taxon>
        <taxon>Sphaerisporangium</taxon>
    </lineage>
</organism>
<feature type="region of interest" description="Disordered" evidence="1">
    <location>
        <begin position="206"/>
        <end position="239"/>
    </location>
</feature>
<feature type="compositionally biased region" description="Low complexity" evidence="1">
    <location>
        <begin position="211"/>
        <end position="224"/>
    </location>
</feature>
<sequence>MQHPLPTTPGALLGYRKNGRPIYLLAGGSGEGDAGGQNTGQPGTENTGSQGSDQGEPSGQQGQSSGQQTGQNDSGGDVASLPDWAQKLIRDARAEAASSRTNAKQQAANEARQDLAQQIGKIVGLVKGDDAPADPAKLAQQIGDLSGENRSLRTELAVFKAAAKVGADAAKLTDSRSFLAQLDKLDPSADGFDAKLRELMKKTVEDNPIYRADAAPAPRGGAEPPGRPGKTGKADNLTDAITAKLAKTGGG</sequence>
<feature type="compositionally biased region" description="Low complexity" evidence="1">
    <location>
        <begin position="48"/>
        <end position="77"/>
    </location>
</feature>
<comment type="caution">
    <text evidence="2">The sequence shown here is derived from an EMBL/GenBank/DDBJ whole genome shotgun (WGS) entry which is preliminary data.</text>
</comment>
<feature type="region of interest" description="Disordered" evidence="1">
    <location>
        <begin position="22"/>
        <end position="112"/>
    </location>
</feature>
<protein>
    <recommendedName>
        <fullName evidence="4">Scaffolding protein</fullName>
    </recommendedName>
</protein>
<dbReference type="EMBL" id="JACHND010000001">
    <property type="protein sequence ID" value="MBB4700093.1"/>
    <property type="molecule type" value="Genomic_DNA"/>
</dbReference>
<dbReference type="Proteomes" id="UP000542210">
    <property type="component" value="Unassembled WGS sequence"/>
</dbReference>
<feature type="compositionally biased region" description="Gly residues" evidence="1">
    <location>
        <begin position="27"/>
        <end position="38"/>
    </location>
</feature>
<feature type="compositionally biased region" description="Polar residues" evidence="1">
    <location>
        <begin position="98"/>
        <end position="108"/>
    </location>
</feature>
<gene>
    <name evidence="2" type="ORF">BJ982_001637</name>
</gene>
<evidence type="ECO:0000313" key="3">
    <source>
        <dbReference type="Proteomes" id="UP000542210"/>
    </source>
</evidence>
<evidence type="ECO:0000313" key="2">
    <source>
        <dbReference type="EMBL" id="MBB4700093.1"/>
    </source>
</evidence>